<comment type="caution">
    <text evidence="2">The sequence shown here is derived from an EMBL/GenBank/DDBJ whole genome shotgun (WGS) entry which is preliminary data.</text>
</comment>
<sequence length="288" mass="33214">MDIKNLIRRYPGTVVDNVPFHPDEDMLYFYESPYYIGVPSLGLSDRERQLLKILLNEEIPPYFSEKSRVWYDRLIKGQPVEKTETHEKVRFIHFHTAVALTRSNLIEWRSALEAFFEETACFIYLSSQNGLIIEEEGMMEGEALRAIANTLENDFSVKTHFQLGLRYPLTPLIRDAYLEELSLFQHQLAHSGLQEVSSVEHGFFSLIRSHISKSAILSEVKAMVADDSGWVTIIRALWGNQGNISMAAKQLFMHRNTLQARMDKFFEQTGISLRRMDGLTIAYLSTLE</sequence>
<evidence type="ECO:0000313" key="3">
    <source>
        <dbReference type="Proteomes" id="UP000298347"/>
    </source>
</evidence>
<dbReference type="InterPro" id="IPR009057">
    <property type="entry name" value="Homeodomain-like_sf"/>
</dbReference>
<dbReference type="EMBL" id="SRJD01000016">
    <property type="protein sequence ID" value="TGA97109.1"/>
    <property type="molecule type" value="Genomic_DNA"/>
</dbReference>
<accession>A0A4Z0GKD5</accession>
<proteinExistence type="predicted"/>
<name>A0A4Z0GKD5_9BACL</name>
<dbReference type="OrthoDB" id="9792148at2"/>
<dbReference type="Pfam" id="PF13556">
    <property type="entry name" value="HTH_30"/>
    <property type="match status" value="1"/>
</dbReference>
<organism evidence="2 3">
    <name type="scientific">Sporolactobacillus shoreae</name>
    <dbReference type="NCBI Taxonomy" id="1465501"/>
    <lineage>
        <taxon>Bacteria</taxon>
        <taxon>Bacillati</taxon>
        <taxon>Bacillota</taxon>
        <taxon>Bacilli</taxon>
        <taxon>Bacillales</taxon>
        <taxon>Sporolactobacillaceae</taxon>
        <taxon>Sporolactobacillus</taxon>
    </lineage>
</organism>
<keyword evidence="3" id="KW-1185">Reference proteome</keyword>
<evidence type="ECO:0000259" key="1">
    <source>
        <dbReference type="Pfam" id="PF13556"/>
    </source>
</evidence>
<evidence type="ECO:0000313" key="2">
    <source>
        <dbReference type="EMBL" id="TGA97109.1"/>
    </source>
</evidence>
<dbReference type="Proteomes" id="UP000298347">
    <property type="component" value="Unassembled WGS sequence"/>
</dbReference>
<dbReference type="PANTHER" id="PTHR33744">
    <property type="entry name" value="CARBOHYDRATE DIACID REGULATOR"/>
    <property type="match status" value="1"/>
</dbReference>
<dbReference type="RefSeq" id="WP_135349200.1">
    <property type="nucleotide sequence ID" value="NZ_SRJD01000016.1"/>
</dbReference>
<protein>
    <recommendedName>
        <fullName evidence="1">PucR C-terminal helix-turn-helix domain-containing protein</fullName>
    </recommendedName>
</protein>
<dbReference type="PANTHER" id="PTHR33744:SF15">
    <property type="entry name" value="CARBOHYDRATE DIACID REGULATOR"/>
    <property type="match status" value="1"/>
</dbReference>
<dbReference type="SUPFAM" id="SSF46689">
    <property type="entry name" value="Homeodomain-like"/>
    <property type="match status" value="1"/>
</dbReference>
<dbReference type="AlphaFoldDB" id="A0A4Z0GKD5"/>
<reference evidence="2 3" key="1">
    <citation type="journal article" date="2015" name="Int. J. Syst. Evol. Microbiol.">
        <title>Sporolactobacillus shoreae sp. nov. and Sporolactobacillus spathodeae sp. nov., two spore-forming lactic acid bacteria isolated from tree barks in Thailand.</title>
        <authorList>
            <person name="Thamacharoensuk T."/>
            <person name="Kitahara M."/>
            <person name="Ohkuma M."/>
            <person name="Thongchul N."/>
            <person name="Tanasupawat S."/>
        </authorList>
    </citation>
    <scope>NUCLEOTIDE SEQUENCE [LARGE SCALE GENOMIC DNA]</scope>
    <source>
        <strain evidence="2 3">BK92</strain>
    </source>
</reference>
<dbReference type="InterPro" id="IPR025736">
    <property type="entry name" value="PucR_C-HTH_dom"/>
</dbReference>
<feature type="domain" description="PucR C-terminal helix-turn-helix" evidence="1">
    <location>
        <begin position="233"/>
        <end position="284"/>
    </location>
</feature>
<gene>
    <name evidence="2" type="ORF">E4665_12855</name>
</gene>
<dbReference type="InterPro" id="IPR051448">
    <property type="entry name" value="CdaR-like_regulators"/>
</dbReference>
<dbReference type="Gene3D" id="1.10.10.60">
    <property type="entry name" value="Homeodomain-like"/>
    <property type="match status" value="1"/>
</dbReference>